<keyword evidence="3" id="KW-1185">Reference proteome</keyword>
<evidence type="ECO:0000256" key="1">
    <source>
        <dbReference type="SAM" id="Phobius"/>
    </source>
</evidence>
<evidence type="ECO:0000313" key="2">
    <source>
        <dbReference type="EMBL" id="PPB48338.1"/>
    </source>
</evidence>
<dbReference type="Proteomes" id="UP000239297">
    <property type="component" value="Unassembled WGS sequence"/>
</dbReference>
<protein>
    <submittedName>
        <fullName evidence="2">Uncharacterized protein</fullName>
    </submittedName>
</protein>
<dbReference type="AlphaFoldDB" id="A0A2S5IUV1"/>
<feature type="transmembrane region" description="Helical" evidence="1">
    <location>
        <begin position="20"/>
        <end position="42"/>
    </location>
</feature>
<evidence type="ECO:0000313" key="3">
    <source>
        <dbReference type="Proteomes" id="UP000239297"/>
    </source>
</evidence>
<comment type="caution">
    <text evidence="2">The sequence shown here is derived from an EMBL/GenBank/DDBJ whole genome shotgun (WGS) entry which is preliminary data.</text>
</comment>
<accession>A0A2S5IUV1</accession>
<gene>
    <name evidence="2" type="ORF">C4K88_15425</name>
</gene>
<name>A0A2S5IUV1_9MICC</name>
<feature type="transmembrane region" description="Helical" evidence="1">
    <location>
        <begin position="48"/>
        <end position="70"/>
    </location>
</feature>
<feature type="transmembrane region" description="Helical" evidence="1">
    <location>
        <begin position="91"/>
        <end position="114"/>
    </location>
</feature>
<proteinExistence type="predicted"/>
<sequence>MRTRWGRTLFAKGRFPAIAVAAPSGIVIGAVLGLLAASLGVGGSASPILVGVVFALCLTFPSTMLVYILVVDRSTMAGAAERPEESVESAWYDKAAAGALTDIILVAGLAAAVLSFLPTRYSVDPGLLMAGVLGFASLSVAVRYLLQRLRG</sequence>
<keyword evidence="1" id="KW-0812">Transmembrane</keyword>
<keyword evidence="1" id="KW-1133">Transmembrane helix</keyword>
<feature type="transmembrane region" description="Helical" evidence="1">
    <location>
        <begin position="126"/>
        <end position="146"/>
    </location>
</feature>
<reference evidence="2 3" key="1">
    <citation type="journal article" date="2014" name="Int. J. Syst. Evol. Microbiol.">
        <title>Arthrobacter pityocampae sp. nov., isolated from Thaumetopoea pityocampa (Lep., Thaumetopoeidae).</title>
        <authorList>
            <person name="Ince I.A."/>
            <person name="Demirbag Z."/>
            <person name="Kati H."/>
        </authorList>
    </citation>
    <scope>NUCLEOTIDE SEQUENCE [LARGE SCALE GENOMIC DNA]</scope>
    <source>
        <strain evidence="2 3">Tp2</strain>
    </source>
</reference>
<organism evidence="2 3">
    <name type="scientific">Arthrobacter pityocampae</name>
    <dbReference type="NCBI Taxonomy" id="547334"/>
    <lineage>
        <taxon>Bacteria</taxon>
        <taxon>Bacillati</taxon>
        <taxon>Actinomycetota</taxon>
        <taxon>Actinomycetes</taxon>
        <taxon>Micrococcales</taxon>
        <taxon>Micrococcaceae</taxon>
        <taxon>Arthrobacter</taxon>
    </lineage>
</organism>
<keyword evidence="1" id="KW-0472">Membrane</keyword>
<dbReference type="EMBL" id="PRKW01000006">
    <property type="protein sequence ID" value="PPB48338.1"/>
    <property type="molecule type" value="Genomic_DNA"/>
</dbReference>